<reference evidence="1 2" key="1">
    <citation type="submission" date="2016-01" db="EMBL/GenBank/DDBJ databases">
        <title>Genome sequence of Oerskovia enterophila VJag, an agar and cellulose degrading bacterium.</title>
        <authorList>
            <person name="Poehlein A."/>
            <person name="Jag V."/>
            <person name="Bengelsdorf F."/>
            <person name="Duerre P."/>
            <person name="Daniel R."/>
        </authorList>
    </citation>
    <scope>NUCLEOTIDE SEQUENCE [LARGE SCALE GENOMIC DNA]</scope>
    <source>
        <strain evidence="1 2">VJag</strain>
    </source>
</reference>
<evidence type="ECO:0000313" key="1">
    <source>
        <dbReference type="EMBL" id="KZM34537.1"/>
    </source>
</evidence>
<proteinExistence type="predicted"/>
<dbReference type="GO" id="GO:0005198">
    <property type="term" value="F:structural molecule activity"/>
    <property type="evidence" value="ECO:0007669"/>
    <property type="project" value="InterPro"/>
</dbReference>
<sequence>MPVDPGFGERLARRVSLLFADAELSLLRRIRDAIREGIDGPHWAARKVGQLEQLRTRIDLDLAGLSEAASAETRKVIFDAFGIGQDLASIDLERAGVEVRIAPATRAAVEVIAADTIRPLKEMLPVVLRASQDIYQRTVADASAGVLLGVNTRREAAQQALNRFAGHGVRGFVDKSRRSWAMESYAEMAVRTGAGKAAVEGHVTQLAEHGLDLVVVSDAPRECPKCRPWEGKILSISGGAVGSVEVASTTSDGRVTVRVAGSVADARAAGLQHPNCRHSLSAFLPGATRVPAPTGTQAGYVAQQRQRELERGIRKWKLREVGAINDGAELVARAKVREWQAALRAHLVEHPELKRQTAREQIGRAR</sequence>
<organism evidence="1 2">
    <name type="scientific">Oerskovia enterophila</name>
    <dbReference type="NCBI Taxonomy" id="43678"/>
    <lineage>
        <taxon>Bacteria</taxon>
        <taxon>Bacillati</taxon>
        <taxon>Actinomycetota</taxon>
        <taxon>Actinomycetes</taxon>
        <taxon>Micrococcales</taxon>
        <taxon>Cellulomonadaceae</taxon>
        <taxon>Oerskovia</taxon>
    </lineage>
</organism>
<protein>
    <submittedName>
        <fullName evidence="1">Phage minor capsid protein 2</fullName>
    </submittedName>
</protein>
<dbReference type="RefSeq" id="WP_068709270.1">
    <property type="nucleotide sequence ID" value="NZ_LRIE01000079.1"/>
</dbReference>
<dbReference type="InterPro" id="IPR009319">
    <property type="entry name" value="Phage_A118_VSP1"/>
</dbReference>
<comment type="caution">
    <text evidence="1">The sequence shown here is derived from an EMBL/GenBank/DDBJ whole genome shotgun (WGS) entry which is preliminary data.</text>
</comment>
<gene>
    <name evidence="1" type="ORF">OJAG_28360</name>
</gene>
<dbReference type="STRING" id="43678.OJAG_28360"/>
<dbReference type="AlphaFoldDB" id="A0A161XD11"/>
<name>A0A161XD11_9CELL</name>
<dbReference type="Pfam" id="PF06152">
    <property type="entry name" value="Phage_min_cap2"/>
    <property type="match status" value="1"/>
</dbReference>
<dbReference type="Proteomes" id="UP000076447">
    <property type="component" value="Unassembled WGS sequence"/>
</dbReference>
<dbReference type="EMBL" id="LRIE01000079">
    <property type="protein sequence ID" value="KZM34537.1"/>
    <property type="molecule type" value="Genomic_DNA"/>
</dbReference>
<evidence type="ECO:0000313" key="2">
    <source>
        <dbReference type="Proteomes" id="UP000076447"/>
    </source>
</evidence>
<dbReference type="PATRIC" id="fig|43678.3.peg.2968"/>
<accession>A0A161XD11</accession>